<dbReference type="RefSeq" id="WP_168485751.1">
    <property type="nucleotide sequence ID" value="NZ_JAAZSQ010000005.1"/>
</dbReference>
<keyword evidence="3" id="KW-1185">Reference proteome</keyword>
<proteinExistence type="predicted"/>
<evidence type="ECO:0000259" key="1">
    <source>
        <dbReference type="Pfam" id="PF12172"/>
    </source>
</evidence>
<dbReference type="SUPFAM" id="SSF50249">
    <property type="entry name" value="Nucleic acid-binding proteins"/>
    <property type="match status" value="1"/>
</dbReference>
<dbReference type="Pfam" id="PF12172">
    <property type="entry name" value="zf-ChsH2"/>
    <property type="match status" value="1"/>
</dbReference>
<dbReference type="InterPro" id="IPR012340">
    <property type="entry name" value="NA-bd_OB-fold"/>
</dbReference>
<protein>
    <recommendedName>
        <fullName evidence="1">ChsH2 rubredoxin-like zinc ribbon domain-containing protein</fullName>
    </recommendedName>
</protein>
<reference evidence="2 3" key="1">
    <citation type="submission" date="2020-04" db="EMBL/GenBank/DDBJ databases">
        <title>Arthrobacter sp. nov.</title>
        <authorList>
            <person name="Liu S."/>
        </authorList>
    </citation>
    <scope>NUCLEOTIDE SEQUENCE [LARGE SCALE GENOMIC DNA]</scope>
    <source>
        <strain evidence="2 3">E918</strain>
    </source>
</reference>
<dbReference type="Proteomes" id="UP000544090">
    <property type="component" value="Unassembled WGS sequence"/>
</dbReference>
<feature type="domain" description="ChsH2 rubredoxin-like zinc ribbon" evidence="1">
    <location>
        <begin position="5"/>
        <end position="29"/>
    </location>
</feature>
<evidence type="ECO:0000313" key="2">
    <source>
        <dbReference type="EMBL" id="NKX54409.1"/>
    </source>
</evidence>
<name>A0A7X6HC68_9MICC</name>
<dbReference type="EMBL" id="JAAZSQ010000005">
    <property type="protein sequence ID" value="NKX54409.1"/>
    <property type="molecule type" value="Genomic_DNA"/>
</dbReference>
<organism evidence="2 3">
    <name type="scientific">Arthrobacter mobilis</name>
    <dbReference type="NCBI Taxonomy" id="2724944"/>
    <lineage>
        <taxon>Bacteria</taxon>
        <taxon>Bacillati</taxon>
        <taxon>Actinomycetota</taxon>
        <taxon>Actinomycetes</taxon>
        <taxon>Micrococcales</taxon>
        <taxon>Micrococcaceae</taxon>
        <taxon>Arthrobacter</taxon>
    </lineage>
</organism>
<evidence type="ECO:0000313" key="3">
    <source>
        <dbReference type="Proteomes" id="UP000544090"/>
    </source>
</evidence>
<sequence>MSAIIQACLGCETLLFPARLFCPRCGQEDFAPFSAEHGIVEQTTRLAGGTVLATLAIEGGPRVIARLTGGDAAPGQRLPLTNDPNAASGVHAYIPVHPNVNEDKP</sequence>
<dbReference type="InterPro" id="IPR022002">
    <property type="entry name" value="ChsH2_Znr"/>
</dbReference>
<dbReference type="AlphaFoldDB" id="A0A7X6HC68"/>
<gene>
    <name evidence="2" type="ORF">HGG74_07610</name>
</gene>
<accession>A0A7X6HC68</accession>
<comment type="caution">
    <text evidence="2">The sequence shown here is derived from an EMBL/GenBank/DDBJ whole genome shotgun (WGS) entry which is preliminary data.</text>
</comment>